<dbReference type="InterPro" id="IPR058163">
    <property type="entry name" value="LysR-type_TF_proteobact-type"/>
</dbReference>
<dbReference type="Pfam" id="PF03466">
    <property type="entry name" value="LysR_substrate"/>
    <property type="match status" value="1"/>
</dbReference>
<dbReference type="GO" id="GO:0043565">
    <property type="term" value="F:sequence-specific DNA binding"/>
    <property type="evidence" value="ECO:0007669"/>
    <property type="project" value="TreeGrafter"/>
</dbReference>
<dbReference type="GO" id="GO:0003700">
    <property type="term" value="F:DNA-binding transcription factor activity"/>
    <property type="evidence" value="ECO:0007669"/>
    <property type="project" value="InterPro"/>
</dbReference>
<dbReference type="AlphaFoldDB" id="A0A444JNL4"/>
<keyword evidence="7" id="KW-1185">Reference proteome</keyword>
<dbReference type="CDD" id="cd08422">
    <property type="entry name" value="PBP2_CrgA_like"/>
    <property type="match status" value="1"/>
</dbReference>
<protein>
    <submittedName>
        <fullName evidence="6">LysR family transcriptional regulator</fullName>
    </submittedName>
</protein>
<keyword evidence="4" id="KW-0804">Transcription</keyword>
<dbReference type="PROSITE" id="PS50931">
    <property type="entry name" value="HTH_LYSR"/>
    <property type="match status" value="1"/>
</dbReference>
<evidence type="ECO:0000256" key="2">
    <source>
        <dbReference type="ARBA" id="ARBA00023015"/>
    </source>
</evidence>
<dbReference type="InterPro" id="IPR036390">
    <property type="entry name" value="WH_DNA-bd_sf"/>
</dbReference>
<evidence type="ECO:0000256" key="4">
    <source>
        <dbReference type="ARBA" id="ARBA00023163"/>
    </source>
</evidence>
<keyword evidence="3" id="KW-0238">DNA-binding</keyword>
<dbReference type="Gene3D" id="3.40.190.290">
    <property type="match status" value="1"/>
</dbReference>
<dbReference type="SUPFAM" id="SSF46785">
    <property type="entry name" value="Winged helix' DNA-binding domain"/>
    <property type="match status" value="1"/>
</dbReference>
<evidence type="ECO:0000256" key="1">
    <source>
        <dbReference type="ARBA" id="ARBA00009437"/>
    </source>
</evidence>
<accession>A0A444JNL4</accession>
<evidence type="ECO:0000259" key="5">
    <source>
        <dbReference type="PROSITE" id="PS50931"/>
    </source>
</evidence>
<evidence type="ECO:0000256" key="3">
    <source>
        <dbReference type="ARBA" id="ARBA00023125"/>
    </source>
</evidence>
<dbReference type="InterPro" id="IPR036388">
    <property type="entry name" value="WH-like_DNA-bd_sf"/>
</dbReference>
<dbReference type="EMBL" id="RJLM01000006">
    <property type="protein sequence ID" value="RWX54671.1"/>
    <property type="molecule type" value="Genomic_DNA"/>
</dbReference>
<dbReference type="PANTHER" id="PTHR30537">
    <property type="entry name" value="HTH-TYPE TRANSCRIPTIONAL REGULATOR"/>
    <property type="match status" value="1"/>
</dbReference>
<proteinExistence type="inferred from homology"/>
<keyword evidence="2" id="KW-0805">Transcription regulation</keyword>
<dbReference type="InterPro" id="IPR005119">
    <property type="entry name" value="LysR_subst-bd"/>
</dbReference>
<dbReference type="Proteomes" id="UP000287563">
    <property type="component" value="Unassembled WGS sequence"/>
</dbReference>
<organism evidence="6 7">
    <name type="scientific">Photobacterium chitinilyticum</name>
    <dbReference type="NCBI Taxonomy" id="2485123"/>
    <lineage>
        <taxon>Bacteria</taxon>
        <taxon>Pseudomonadati</taxon>
        <taxon>Pseudomonadota</taxon>
        <taxon>Gammaproteobacteria</taxon>
        <taxon>Vibrionales</taxon>
        <taxon>Vibrionaceae</taxon>
        <taxon>Photobacterium</taxon>
    </lineage>
</organism>
<name>A0A444JNL4_9GAMM</name>
<feature type="domain" description="HTH lysR-type" evidence="5">
    <location>
        <begin position="1"/>
        <end position="59"/>
    </location>
</feature>
<dbReference type="Pfam" id="PF00126">
    <property type="entry name" value="HTH_1"/>
    <property type="match status" value="1"/>
</dbReference>
<dbReference type="RefSeq" id="WP_128784940.1">
    <property type="nucleotide sequence ID" value="NZ_RJLM01000006.1"/>
</dbReference>
<dbReference type="FunFam" id="1.10.10.10:FF:000001">
    <property type="entry name" value="LysR family transcriptional regulator"/>
    <property type="match status" value="1"/>
</dbReference>
<reference evidence="6 7" key="1">
    <citation type="submission" date="2018-11" db="EMBL/GenBank/DDBJ databases">
        <title>Photobacterium sp. BEI247 sp. nov., a marine bacterium isolated from Yongle Blue Hole in the South China Sea.</title>
        <authorList>
            <person name="Wang X."/>
        </authorList>
    </citation>
    <scope>NUCLEOTIDE SEQUENCE [LARGE SCALE GENOMIC DNA]</scope>
    <source>
        <strain evidence="7">BEI247</strain>
    </source>
</reference>
<comment type="caution">
    <text evidence="6">The sequence shown here is derived from an EMBL/GenBank/DDBJ whole genome shotgun (WGS) entry which is preliminary data.</text>
</comment>
<gene>
    <name evidence="6" type="ORF">EDI28_16450</name>
</gene>
<evidence type="ECO:0000313" key="7">
    <source>
        <dbReference type="Proteomes" id="UP000287563"/>
    </source>
</evidence>
<dbReference type="GO" id="GO:0006351">
    <property type="term" value="P:DNA-templated transcription"/>
    <property type="evidence" value="ECO:0007669"/>
    <property type="project" value="TreeGrafter"/>
</dbReference>
<sequence>MDKLKAMAIFVEIAEQGSMSAAARKLGVVNSVVSKNLTELEAWLGRKLVYRSTRNMRLTQDGHKQLEQFREILDRVDELEVYTDEQVIQGIVKITAPIYLGQQLLVPHIPEFHRQFPLVKLHLVLSDDFENMIDEGFDVALRASQMLDSNFISRRLSDASLAVVASPDYVSQYGAPSSPKALTKYHCLVEGALDSPRRWRFKNPQNEQVSVAVDGSIFTNSGTSIKQLCEAGLGLAQLPSFLVEESISSGKLIELLAEYALSNFYLHLLYHQKGTSNLAIKAVVEYFVSQLSGKKY</sequence>
<dbReference type="Gene3D" id="1.10.10.10">
    <property type="entry name" value="Winged helix-like DNA-binding domain superfamily/Winged helix DNA-binding domain"/>
    <property type="match status" value="1"/>
</dbReference>
<comment type="similarity">
    <text evidence="1">Belongs to the LysR transcriptional regulatory family.</text>
</comment>
<dbReference type="OrthoDB" id="9786526at2"/>
<dbReference type="SUPFAM" id="SSF53850">
    <property type="entry name" value="Periplasmic binding protein-like II"/>
    <property type="match status" value="1"/>
</dbReference>
<dbReference type="InterPro" id="IPR000847">
    <property type="entry name" value="LysR_HTH_N"/>
</dbReference>
<evidence type="ECO:0000313" key="6">
    <source>
        <dbReference type="EMBL" id="RWX54671.1"/>
    </source>
</evidence>
<dbReference type="PANTHER" id="PTHR30537:SF5">
    <property type="entry name" value="HTH-TYPE TRANSCRIPTIONAL ACTIVATOR TTDR-RELATED"/>
    <property type="match status" value="1"/>
</dbReference>